<gene>
    <name evidence="2" type="ORF">HDA37_002855</name>
</gene>
<reference evidence="2 3" key="1">
    <citation type="submission" date="2020-07" db="EMBL/GenBank/DDBJ databases">
        <title>Sequencing the genomes of 1000 actinobacteria strains.</title>
        <authorList>
            <person name="Klenk H.-P."/>
        </authorList>
    </citation>
    <scope>NUCLEOTIDE SEQUENCE [LARGE SCALE GENOMIC DNA]</scope>
    <source>
        <strain evidence="2 3">DSM 44749</strain>
    </source>
</reference>
<proteinExistence type="predicted"/>
<accession>A0A852W2F7</accession>
<comment type="caution">
    <text evidence="2">The sequence shown here is derived from an EMBL/GenBank/DDBJ whole genome shotgun (WGS) entry which is preliminary data.</text>
</comment>
<sequence length="65" mass="6372">MSRPVAAAFDGEPAAARPSPAEAPPPVDAPGDRGANGHPEGGARPGLLGRVAVAVRAAHRAGVPF</sequence>
<keyword evidence="3" id="KW-1185">Reference proteome</keyword>
<evidence type="ECO:0000313" key="3">
    <source>
        <dbReference type="Proteomes" id="UP000549695"/>
    </source>
</evidence>
<protein>
    <submittedName>
        <fullName evidence="2">Uncharacterized protein</fullName>
    </submittedName>
</protein>
<organism evidence="2 3">
    <name type="scientific">Pseudonocardia alni</name>
    <name type="common">Amycolata alni</name>
    <dbReference type="NCBI Taxonomy" id="33907"/>
    <lineage>
        <taxon>Bacteria</taxon>
        <taxon>Bacillati</taxon>
        <taxon>Actinomycetota</taxon>
        <taxon>Actinomycetes</taxon>
        <taxon>Pseudonocardiales</taxon>
        <taxon>Pseudonocardiaceae</taxon>
        <taxon>Pseudonocardia</taxon>
    </lineage>
</organism>
<evidence type="ECO:0000313" key="2">
    <source>
        <dbReference type="EMBL" id="NYG02570.1"/>
    </source>
</evidence>
<dbReference type="EMBL" id="JACCCZ010000001">
    <property type="protein sequence ID" value="NYG02570.1"/>
    <property type="molecule type" value="Genomic_DNA"/>
</dbReference>
<feature type="region of interest" description="Disordered" evidence="1">
    <location>
        <begin position="1"/>
        <end position="47"/>
    </location>
</feature>
<evidence type="ECO:0000256" key="1">
    <source>
        <dbReference type="SAM" id="MobiDB-lite"/>
    </source>
</evidence>
<dbReference type="RefSeq" id="WP_179761357.1">
    <property type="nucleotide sequence ID" value="NZ_BAAAJZ010000003.1"/>
</dbReference>
<dbReference type="GeneID" id="98052607"/>
<dbReference type="Proteomes" id="UP000549695">
    <property type="component" value="Unassembled WGS sequence"/>
</dbReference>
<dbReference type="AlphaFoldDB" id="A0A852W2F7"/>
<name>A0A852W2F7_PSEA5</name>